<protein>
    <submittedName>
        <fullName evidence="2">Uncharacterized protein</fullName>
    </submittedName>
</protein>
<evidence type="ECO:0000313" key="2">
    <source>
        <dbReference type="EMBL" id="SDB88843.1"/>
    </source>
</evidence>
<feature type="transmembrane region" description="Helical" evidence="1">
    <location>
        <begin position="85"/>
        <end position="106"/>
    </location>
</feature>
<organism evidence="2 3">
    <name type="scientific">Acinetobacter boissieri</name>
    <dbReference type="NCBI Taxonomy" id="1219383"/>
    <lineage>
        <taxon>Bacteria</taxon>
        <taxon>Pseudomonadati</taxon>
        <taxon>Pseudomonadota</taxon>
        <taxon>Gammaproteobacteria</taxon>
        <taxon>Moraxellales</taxon>
        <taxon>Moraxellaceae</taxon>
        <taxon>Acinetobacter</taxon>
    </lineage>
</organism>
<dbReference type="EMBL" id="FMYL01000003">
    <property type="protein sequence ID" value="SDB88843.1"/>
    <property type="molecule type" value="Genomic_DNA"/>
</dbReference>
<keyword evidence="1" id="KW-1133">Transmembrane helix</keyword>
<keyword evidence="3" id="KW-1185">Reference proteome</keyword>
<evidence type="ECO:0000313" key="3">
    <source>
        <dbReference type="Proteomes" id="UP000242501"/>
    </source>
</evidence>
<evidence type="ECO:0000256" key="1">
    <source>
        <dbReference type="SAM" id="Phobius"/>
    </source>
</evidence>
<reference evidence="3" key="1">
    <citation type="submission" date="2016-09" db="EMBL/GenBank/DDBJ databases">
        <authorList>
            <person name="Varghese N."/>
            <person name="Submissions S."/>
        </authorList>
    </citation>
    <scope>NUCLEOTIDE SEQUENCE [LARGE SCALE GENOMIC DNA]</scope>
    <source>
        <strain evidence="3">ANC 4422</strain>
    </source>
</reference>
<feature type="transmembrane region" description="Helical" evidence="1">
    <location>
        <begin position="52"/>
        <end position="79"/>
    </location>
</feature>
<dbReference type="AlphaFoldDB" id="A0A1G6H3X1"/>
<keyword evidence="1" id="KW-0472">Membrane</keyword>
<keyword evidence="1" id="KW-0812">Transmembrane</keyword>
<proteinExistence type="predicted"/>
<feature type="transmembrane region" description="Helical" evidence="1">
    <location>
        <begin position="12"/>
        <end position="31"/>
    </location>
</feature>
<gene>
    <name evidence="2" type="ORF">SAMN05421733_103255</name>
</gene>
<feature type="transmembrane region" description="Helical" evidence="1">
    <location>
        <begin position="138"/>
        <end position="159"/>
    </location>
</feature>
<dbReference type="RefSeq" id="WP_143230108.1">
    <property type="nucleotide sequence ID" value="NZ_FMYL01000003.1"/>
</dbReference>
<dbReference type="Proteomes" id="UP000242501">
    <property type="component" value="Unassembled WGS sequence"/>
</dbReference>
<sequence length="172" mass="20154">MLATILQSCFFIPNLLVALIVVFLVPIKSYFNLRAIQKNNGKVKGYLLLKILLFFQPTILFIIVFFLSMGLWRIVWYVFQYLSEAINICIYIFIAILGFIGLRHMLKIIENRVQRFYIDRLASKPIVQNMAVDMTKIAMCDTSVSVYYIYLFFVPIYFISKYQSVSYYATLA</sequence>
<accession>A0A1G6H3X1</accession>
<name>A0A1G6H3X1_9GAMM</name>